<accession>A0A0A9E613</accession>
<dbReference type="EMBL" id="GBRH01202389">
    <property type="protein sequence ID" value="JAD95506.1"/>
    <property type="molecule type" value="Transcribed_RNA"/>
</dbReference>
<organism evidence="2">
    <name type="scientific">Arundo donax</name>
    <name type="common">Giant reed</name>
    <name type="synonym">Donax arundinaceus</name>
    <dbReference type="NCBI Taxonomy" id="35708"/>
    <lineage>
        <taxon>Eukaryota</taxon>
        <taxon>Viridiplantae</taxon>
        <taxon>Streptophyta</taxon>
        <taxon>Embryophyta</taxon>
        <taxon>Tracheophyta</taxon>
        <taxon>Spermatophyta</taxon>
        <taxon>Magnoliopsida</taxon>
        <taxon>Liliopsida</taxon>
        <taxon>Poales</taxon>
        <taxon>Poaceae</taxon>
        <taxon>PACMAD clade</taxon>
        <taxon>Arundinoideae</taxon>
        <taxon>Arundineae</taxon>
        <taxon>Arundo</taxon>
    </lineage>
</organism>
<reference evidence="2" key="1">
    <citation type="submission" date="2014-09" db="EMBL/GenBank/DDBJ databases">
        <authorList>
            <person name="Magalhaes I.L.F."/>
            <person name="Oliveira U."/>
            <person name="Santos F.R."/>
            <person name="Vidigal T.H.D.A."/>
            <person name="Brescovit A.D."/>
            <person name="Santos A.J."/>
        </authorList>
    </citation>
    <scope>NUCLEOTIDE SEQUENCE</scope>
    <source>
        <tissue evidence="2">Shoot tissue taken approximately 20 cm above the soil surface</tissue>
    </source>
</reference>
<dbReference type="AlphaFoldDB" id="A0A0A9E613"/>
<feature type="region of interest" description="Disordered" evidence="1">
    <location>
        <begin position="1"/>
        <end position="30"/>
    </location>
</feature>
<evidence type="ECO:0000313" key="2">
    <source>
        <dbReference type="EMBL" id="JAD95506.1"/>
    </source>
</evidence>
<evidence type="ECO:0000256" key="1">
    <source>
        <dbReference type="SAM" id="MobiDB-lite"/>
    </source>
</evidence>
<reference evidence="2" key="2">
    <citation type="journal article" date="2015" name="Data Brief">
        <title>Shoot transcriptome of the giant reed, Arundo donax.</title>
        <authorList>
            <person name="Barrero R.A."/>
            <person name="Guerrero F.D."/>
            <person name="Moolhuijzen P."/>
            <person name="Goolsby J.A."/>
            <person name="Tidwell J."/>
            <person name="Bellgard S.E."/>
            <person name="Bellgard M.I."/>
        </authorList>
    </citation>
    <scope>NUCLEOTIDE SEQUENCE</scope>
    <source>
        <tissue evidence="2">Shoot tissue taken approximately 20 cm above the soil surface</tissue>
    </source>
</reference>
<proteinExistence type="predicted"/>
<feature type="compositionally biased region" description="Basic residues" evidence="1">
    <location>
        <begin position="1"/>
        <end position="10"/>
    </location>
</feature>
<sequence>MAVKLKRRASNTRSNPNRDPASTAATHFPRSMYPIEIRSAGPRAWKRLGIPPLASRDPTLC</sequence>
<name>A0A0A9E613_ARUDO</name>
<protein>
    <submittedName>
        <fullName evidence="2">Uncharacterized protein</fullName>
    </submittedName>
</protein>